<dbReference type="EMBL" id="FOLE01000001">
    <property type="protein sequence ID" value="SFB82138.1"/>
    <property type="molecule type" value="Genomic_DNA"/>
</dbReference>
<evidence type="ECO:0000256" key="1">
    <source>
        <dbReference type="ARBA" id="ARBA00022679"/>
    </source>
</evidence>
<evidence type="ECO:0000313" key="5">
    <source>
        <dbReference type="Proteomes" id="UP000199514"/>
    </source>
</evidence>
<reference evidence="4 5" key="1">
    <citation type="submission" date="2016-10" db="EMBL/GenBank/DDBJ databases">
        <authorList>
            <person name="de Groot N.N."/>
        </authorList>
    </citation>
    <scope>NUCLEOTIDE SEQUENCE [LARGE SCALE GENOMIC DNA]</scope>
    <source>
        <strain evidence="4 5">DSM 6793</strain>
    </source>
</reference>
<dbReference type="GO" id="GO:0016757">
    <property type="term" value="F:glycosyltransferase activity"/>
    <property type="evidence" value="ECO:0007669"/>
    <property type="project" value="InterPro"/>
</dbReference>
<evidence type="ECO:0000313" key="4">
    <source>
        <dbReference type="EMBL" id="SFB82138.1"/>
    </source>
</evidence>
<dbReference type="STRING" id="927664.SAMN05421780_101629"/>
<dbReference type="InterPro" id="IPR001296">
    <property type="entry name" value="Glyco_trans_1"/>
</dbReference>
<keyword evidence="5" id="KW-1185">Reference proteome</keyword>
<dbReference type="OrthoDB" id="9801609at2"/>
<name>A0A1I1E9X3_9BACT</name>
<proteinExistence type="predicted"/>
<evidence type="ECO:0000259" key="2">
    <source>
        <dbReference type="Pfam" id="PF00534"/>
    </source>
</evidence>
<sequence>MIIGFDAKRVYNNFTGLGNYCRTLLHNLAEFYPGNDYYLYTPRTRHTAETAEFLTNRNFKNKLPKTKLKSLWRSFLINQDLKKDKTSIYHGLSHEIPFRIQKTGIKTVVTIHDLIFKHYPDTYGFIDRSIYDIKFRYACENADKVVAISESTKRDIVQFYDIAPEKIEVIYQSFNPLFLNNLSEIEIKVVLQQYKIPTDYLLYVGSVIERKNLLTILKSYLLLPPDLQIPLVVVGRGGAYKKQMQEYVQKIGIASRVIWLDNLDNNYHLHALYCGAQAFIYPSVFEGFGLPVVEALLSQTPVITSNVSSLPEAAGKHSLCIEPTNFEQMSAAIKTVLTNTPMREKMILEGRKYALDNFSAQHTAQQLMDLYKTLK</sequence>
<feature type="domain" description="Glycosyl transferase family 1" evidence="2">
    <location>
        <begin position="199"/>
        <end position="352"/>
    </location>
</feature>
<keyword evidence="1 4" id="KW-0808">Transferase</keyword>
<evidence type="ECO:0000259" key="3">
    <source>
        <dbReference type="Pfam" id="PF13439"/>
    </source>
</evidence>
<dbReference type="PANTHER" id="PTHR46401">
    <property type="entry name" value="GLYCOSYLTRANSFERASE WBBK-RELATED"/>
    <property type="match status" value="1"/>
</dbReference>
<dbReference type="SUPFAM" id="SSF53756">
    <property type="entry name" value="UDP-Glycosyltransferase/glycogen phosphorylase"/>
    <property type="match status" value="1"/>
</dbReference>
<dbReference type="PANTHER" id="PTHR46401:SF2">
    <property type="entry name" value="GLYCOSYLTRANSFERASE WBBK-RELATED"/>
    <property type="match status" value="1"/>
</dbReference>
<dbReference type="RefSeq" id="WP_091507125.1">
    <property type="nucleotide sequence ID" value="NZ_FOLE01000001.1"/>
</dbReference>
<accession>A0A1I1E9X3</accession>
<protein>
    <submittedName>
        <fullName evidence="4">Glycosyltransferase involved in cell wall bisynthesis</fullName>
    </submittedName>
</protein>
<dbReference type="CDD" id="cd03809">
    <property type="entry name" value="GT4_MtfB-like"/>
    <property type="match status" value="1"/>
</dbReference>
<dbReference type="Proteomes" id="UP000199514">
    <property type="component" value="Unassembled WGS sequence"/>
</dbReference>
<dbReference type="Gene3D" id="3.40.50.2000">
    <property type="entry name" value="Glycogen Phosphorylase B"/>
    <property type="match status" value="2"/>
</dbReference>
<dbReference type="InterPro" id="IPR028098">
    <property type="entry name" value="Glyco_trans_4-like_N"/>
</dbReference>
<dbReference type="AlphaFoldDB" id="A0A1I1E9X3"/>
<dbReference type="Pfam" id="PF00534">
    <property type="entry name" value="Glycos_transf_1"/>
    <property type="match status" value="1"/>
</dbReference>
<feature type="domain" description="Glycosyltransferase subfamily 4-like N-terminal" evidence="3">
    <location>
        <begin position="16"/>
        <end position="172"/>
    </location>
</feature>
<gene>
    <name evidence="4" type="ORF">SAMN05421780_101629</name>
</gene>
<organism evidence="4 5">
    <name type="scientific">Flexibacter flexilis DSM 6793</name>
    <dbReference type="NCBI Taxonomy" id="927664"/>
    <lineage>
        <taxon>Bacteria</taxon>
        <taxon>Pseudomonadati</taxon>
        <taxon>Bacteroidota</taxon>
        <taxon>Cytophagia</taxon>
        <taxon>Cytophagales</taxon>
        <taxon>Flexibacteraceae</taxon>
        <taxon>Flexibacter</taxon>
    </lineage>
</organism>
<dbReference type="Pfam" id="PF13439">
    <property type="entry name" value="Glyco_transf_4"/>
    <property type="match status" value="1"/>
</dbReference>